<dbReference type="EnsemblMetazoa" id="XM_038215747.1">
    <property type="protein sequence ID" value="XP_038071675.1"/>
    <property type="gene ID" value="LOC119740435"/>
</dbReference>
<dbReference type="InterPro" id="IPR004094">
    <property type="entry name" value="Antistasin-like"/>
</dbReference>
<dbReference type="FunFam" id="4.10.410.10:FF:000020">
    <property type="entry name" value="Collagen, type VI, alpha 3"/>
    <property type="match status" value="1"/>
</dbReference>
<sequence>MSGNVFWGVLLLAVFANAADYKHDKCLEPLERGRCRARMPSWGYDSDLGQCVKFIYGGCGGNANNFATAEECIDKCEHPRSCYDEEGQKWYADQETKEGGFGCGGCTCNDGLFECGSCNLIPIVCSRAICHNKCDNGYQIDEDGCQTCDCKSNAGGFTDKLKFYCQEVCSFCVSNDNIKCPSECDCYKK</sequence>
<dbReference type="PROSITE" id="PS50279">
    <property type="entry name" value="BPTI_KUNITZ_2"/>
    <property type="match status" value="1"/>
</dbReference>
<reference evidence="5" key="1">
    <citation type="submission" date="2022-11" db="UniProtKB">
        <authorList>
            <consortium name="EnsemblMetazoa"/>
        </authorList>
    </citation>
    <scope>IDENTIFICATION</scope>
</reference>
<dbReference type="Gene3D" id="2.10.22.10">
    <property type="entry name" value="Antistasin, domain 1"/>
    <property type="match status" value="1"/>
</dbReference>
<dbReference type="RefSeq" id="XP_038071675.1">
    <property type="nucleotide sequence ID" value="XM_038215747.1"/>
</dbReference>
<evidence type="ECO:0000259" key="3">
    <source>
        <dbReference type="PROSITE" id="PS50279"/>
    </source>
</evidence>
<accession>A0A914B785</accession>
<evidence type="ECO:0000313" key="5">
    <source>
        <dbReference type="EnsemblMetazoa" id="XP_038071675.1"/>
    </source>
</evidence>
<dbReference type="InterPro" id="IPR011061">
    <property type="entry name" value="Hirudin/antistatin"/>
</dbReference>
<proteinExistence type="predicted"/>
<evidence type="ECO:0000256" key="2">
    <source>
        <dbReference type="SAM" id="SignalP"/>
    </source>
</evidence>
<dbReference type="PRINTS" id="PR00759">
    <property type="entry name" value="BASICPTASE"/>
</dbReference>
<dbReference type="OrthoDB" id="4473401at2759"/>
<dbReference type="PROSITE" id="PS51252">
    <property type="entry name" value="ANTISTASIN"/>
    <property type="match status" value="1"/>
</dbReference>
<dbReference type="OMA" id="CGGCTCN"/>
<feature type="domain" description="Antistasin-like" evidence="4">
    <location>
        <begin position="125"/>
        <end position="150"/>
    </location>
</feature>
<keyword evidence="6" id="KW-1185">Reference proteome</keyword>
<evidence type="ECO:0008006" key="7">
    <source>
        <dbReference type="Google" id="ProtNLM"/>
    </source>
</evidence>
<dbReference type="InterPro" id="IPR036880">
    <property type="entry name" value="Kunitz_BPTI_sf"/>
</dbReference>
<dbReference type="SUPFAM" id="SSF57362">
    <property type="entry name" value="BPTI-like"/>
    <property type="match status" value="1"/>
</dbReference>
<keyword evidence="1" id="KW-1015">Disulfide bond</keyword>
<name>A0A914B785_PATMI</name>
<protein>
    <recommendedName>
        <fullName evidence="7">BPTI/Kunitz inhibitor domain-containing protein</fullName>
    </recommendedName>
</protein>
<dbReference type="GO" id="GO:0004867">
    <property type="term" value="F:serine-type endopeptidase inhibitor activity"/>
    <property type="evidence" value="ECO:0007669"/>
    <property type="project" value="InterPro"/>
</dbReference>
<keyword evidence="2" id="KW-0732">Signal</keyword>
<dbReference type="InterPro" id="IPR020901">
    <property type="entry name" value="Prtase_inh_Kunz-CS"/>
</dbReference>
<dbReference type="Pfam" id="PF02822">
    <property type="entry name" value="Antistasin"/>
    <property type="match status" value="1"/>
</dbReference>
<dbReference type="InterPro" id="IPR002223">
    <property type="entry name" value="Kunitz_BPTI"/>
</dbReference>
<feature type="signal peptide" evidence="2">
    <location>
        <begin position="1"/>
        <end position="18"/>
    </location>
</feature>
<feature type="chain" id="PRO_5037892688" description="BPTI/Kunitz inhibitor domain-containing protein" evidence="2">
    <location>
        <begin position="19"/>
        <end position="189"/>
    </location>
</feature>
<dbReference type="Proteomes" id="UP000887568">
    <property type="component" value="Unplaced"/>
</dbReference>
<feature type="domain" description="BPTI/Kunitz inhibitor" evidence="3">
    <location>
        <begin position="26"/>
        <end position="76"/>
    </location>
</feature>
<dbReference type="GeneID" id="119740435"/>
<dbReference type="CDD" id="cd00109">
    <property type="entry name" value="Kunitz-type"/>
    <property type="match status" value="1"/>
</dbReference>
<dbReference type="AlphaFoldDB" id="A0A914B785"/>
<evidence type="ECO:0000256" key="1">
    <source>
        <dbReference type="ARBA" id="ARBA00023157"/>
    </source>
</evidence>
<dbReference type="Gene3D" id="4.10.410.10">
    <property type="entry name" value="Pancreatic trypsin inhibitor Kunitz domain"/>
    <property type="match status" value="1"/>
</dbReference>
<evidence type="ECO:0000313" key="6">
    <source>
        <dbReference type="Proteomes" id="UP000887568"/>
    </source>
</evidence>
<dbReference type="PANTHER" id="PTHR46751">
    <property type="entry name" value="EPPIN"/>
    <property type="match status" value="1"/>
</dbReference>
<organism evidence="5 6">
    <name type="scientific">Patiria miniata</name>
    <name type="common">Bat star</name>
    <name type="synonym">Asterina miniata</name>
    <dbReference type="NCBI Taxonomy" id="46514"/>
    <lineage>
        <taxon>Eukaryota</taxon>
        <taxon>Metazoa</taxon>
        <taxon>Echinodermata</taxon>
        <taxon>Eleutherozoa</taxon>
        <taxon>Asterozoa</taxon>
        <taxon>Asteroidea</taxon>
        <taxon>Valvatacea</taxon>
        <taxon>Valvatida</taxon>
        <taxon>Asterinidae</taxon>
        <taxon>Patiria</taxon>
    </lineage>
</organism>
<dbReference type="PROSITE" id="PS00280">
    <property type="entry name" value="BPTI_KUNITZ_1"/>
    <property type="match status" value="1"/>
</dbReference>
<dbReference type="Pfam" id="PF00014">
    <property type="entry name" value="Kunitz_BPTI"/>
    <property type="match status" value="1"/>
</dbReference>
<dbReference type="InterPro" id="IPR051388">
    <property type="entry name" value="Serpin_venom_toxin"/>
</dbReference>
<dbReference type="PANTHER" id="PTHR46751:SF1">
    <property type="entry name" value="WAP FOUR-DISULFIDE CORE DOMAIN PROTEIN 6A"/>
    <property type="match status" value="1"/>
</dbReference>
<dbReference type="SMART" id="SM00131">
    <property type="entry name" value="KU"/>
    <property type="match status" value="1"/>
</dbReference>
<dbReference type="SUPFAM" id="SSF57262">
    <property type="entry name" value="Leech antihemostatic proteins"/>
    <property type="match status" value="1"/>
</dbReference>
<evidence type="ECO:0000259" key="4">
    <source>
        <dbReference type="PROSITE" id="PS51252"/>
    </source>
</evidence>